<evidence type="ECO:0000313" key="7">
    <source>
        <dbReference type="EMBL" id="KAJ8761442.1"/>
    </source>
</evidence>
<evidence type="ECO:0000256" key="4">
    <source>
        <dbReference type="ARBA" id="ARBA00022946"/>
    </source>
</evidence>
<comment type="subcellular location">
    <subcellularLocation>
        <location evidence="1">Mitochondrion</location>
    </subcellularLocation>
</comment>
<evidence type="ECO:0000313" key="8">
    <source>
        <dbReference type="Proteomes" id="UP001159364"/>
    </source>
</evidence>
<organism evidence="7 8">
    <name type="scientific">Erythroxylum novogranatense</name>
    <dbReference type="NCBI Taxonomy" id="1862640"/>
    <lineage>
        <taxon>Eukaryota</taxon>
        <taxon>Viridiplantae</taxon>
        <taxon>Streptophyta</taxon>
        <taxon>Embryophyta</taxon>
        <taxon>Tracheophyta</taxon>
        <taxon>Spermatophyta</taxon>
        <taxon>Magnoliopsida</taxon>
        <taxon>eudicotyledons</taxon>
        <taxon>Gunneridae</taxon>
        <taxon>Pentapetalae</taxon>
        <taxon>rosids</taxon>
        <taxon>fabids</taxon>
        <taxon>Malpighiales</taxon>
        <taxon>Erythroxylaceae</taxon>
        <taxon>Erythroxylum</taxon>
    </lineage>
</organism>
<evidence type="ECO:0000256" key="5">
    <source>
        <dbReference type="ARBA" id="ARBA00023128"/>
    </source>
</evidence>
<feature type="repeat" description="PPR" evidence="6">
    <location>
        <begin position="163"/>
        <end position="197"/>
    </location>
</feature>
<keyword evidence="5" id="KW-0496">Mitochondrion</keyword>
<dbReference type="PROSITE" id="PS51375">
    <property type="entry name" value="PPR"/>
    <property type="match status" value="2"/>
</dbReference>
<evidence type="ECO:0000256" key="1">
    <source>
        <dbReference type="ARBA" id="ARBA00004173"/>
    </source>
</evidence>
<dbReference type="PANTHER" id="PTHR45717:SF20">
    <property type="entry name" value="OS07G0598500 PROTEIN"/>
    <property type="match status" value="1"/>
</dbReference>
<dbReference type="GO" id="GO:0003729">
    <property type="term" value="F:mRNA binding"/>
    <property type="evidence" value="ECO:0007669"/>
    <property type="project" value="UniProtKB-ARBA"/>
</dbReference>
<dbReference type="EMBL" id="JAIWQS010000006">
    <property type="protein sequence ID" value="KAJ8761442.1"/>
    <property type="molecule type" value="Genomic_DNA"/>
</dbReference>
<dbReference type="NCBIfam" id="TIGR00756">
    <property type="entry name" value="PPR"/>
    <property type="match status" value="2"/>
</dbReference>
<evidence type="ECO:0000256" key="6">
    <source>
        <dbReference type="PROSITE-ProRule" id="PRU00708"/>
    </source>
</evidence>
<dbReference type="InterPro" id="IPR002885">
    <property type="entry name" value="PPR_rpt"/>
</dbReference>
<dbReference type="Pfam" id="PF01535">
    <property type="entry name" value="PPR"/>
    <property type="match status" value="2"/>
</dbReference>
<gene>
    <name evidence="7" type="ORF">K2173_001573</name>
</gene>
<accession>A0AAV8T3W3</accession>
<keyword evidence="3" id="KW-0677">Repeat</keyword>
<evidence type="ECO:0000256" key="2">
    <source>
        <dbReference type="ARBA" id="ARBA00007626"/>
    </source>
</evidence>
<dbReference type="PANTHER" id="PTHR45717">
    <property type="entry name" value="OS12G0527900 PROTEIN"/>
    <property type="match status" value="1"/>
</dbReference>
<name>A0AAV8T3W3_9ROSI</name>
<feature type="repeat" description="PPR" evidence="6">
    <location>
        <begin position="128"/>
        <end position="162"/>
    </location>
</feature>
<dbReference type="AlphaFoldDB" id="A0AAV8T3W3"/>
<dbReference type="FunFam" id="1.25.40.10:FF:000385">
    <property type="entry name" value="Pentatricopeptide repeat-containing protein mitochondrial"/>
    <property type="match status" value="1"/>
</dbReference>
<dbReference type="Pfam" id="PF13041">
    <property type="entry name" value="PPR_2"/>
    <property type="match status" value="1"/>
</dbReference>
<comment type="similarity">
    <text evidence="2">Belongs to the PPR family. P subfamily.</text>
</comment>
<keyword evidence="8" id="KW-1185">Reference proteome</keyword>
<dbReference type="GO" id="GO:0005739">
    <property type="term" value="C:mitochondrion"/>
    <property type="evidence" value="ECO:0007669"/>
    <property type="project" value="UniProtKB-SubCell"/>
</dbReference>
<protein>
    <recommendedName>
        <fullName evidence="9">Pentatricopeptide repeat-containing protein</fullName>
    </recommendedName>
</protein>
<reference evidence="7 8" key="1">
    <citation type="submission" date="2021-09" db="EMBL/GenBank/DDBJ databases">
        <title>Genomic insights and catalytic innovation underlie evolution of tropane alkaloids biosynthesis.</title>
        <authorList>
            <person name="Wang Y.-J."/>
            <person name="Tian T."/>
            <person name="Huang J.-P."/>
            <person name="Huang S.-X."/>
        </authorList>
    </citation>
    <scope>NUCLEOTIDE SEQUENCE [LARGE SCALE GENOMIC DNA]</scope>
    <source>
        <strain evidence="7">KIB-2018</strain>
        <tissue evidence="7">Leaf</tissue>
    </source>
</reference>
<dbReference type="Gene3D" id="1.25.40.10">
    <property type="entry name" value="Tetratricopeptide repeat domain"/>
    <property type="match status" value="3"/>
</dbReference>
<proteinExistence type="inferred from homology"/>
<comment type="caution">
    <text evidence="7">The sequence shown here is derived from an EMBL/GenBank/DDBJ whole genome shotgun (WGS) entry which is preliminary data.</text>
</comment>
<sequence length="493" mass="56887">MNMLSKTLTYYQNAFFSRFYYTYRTKKVTLYSKISPLGDPKISVVPELDNWLDSGQKIRFAELQRIIRDLRRRNRFTQALEVSEWMNNKGLCIFSHSEHAVQLDLIGRVRGYASAEIYFNSLRDKDKTDKTYGALLNCYVRQRQTDKSIAHLQKMKELGFAFSPLTYNNIMCLYTYLDQHEKVPHVLKEMKENSVSPDNFSYRICINSYGARSDIEGMQPILNEMERQPHIVMDWNTYAVVANFYIKANLADKAIEALRKSEERLCKKDGTGYHHLITLYATLGIKSEVLRLWNLEKSDCKRSINRDFINVVESLMKLDAFEDAENIMKEWESSGNCYDFRIPNAIIIGYSRKGLYAKAEALLRDLMEKGKATDPKSWGTLAAGYLDRGEVMKAFNCMNTALSVRVKGKRWSPNPVVITGALSWLGDEGSAEDAEAVFTSLKGVIPMTREIYHALLKAYIRGGKEVHQLLEQMRTDKIDEDDETKKILAMRKK</sequence>
<keyword evidence="4" id="KW-0809">Transit peptide</keyword>
<evidence type="ECO:0000256" key="3">
    <source>
        <dbReference type="ARBA" id="ARBA00022737"/>
    </source>
</evidence>
<dbReference type="Proteomes" id="UP001159364">
    <property type="component" value="Linkage Group LG06"/>
</dbReference>
<dbReference type="InterPro" id="IPR011990">
    <property type="entry name" value="TPR-like_helical_dom_sf"/>
</dbReference>
<evidence type="ECO:0008006" key="9">
    <source>
        <dbReference type="Google" id="ProtNLM"/>
    </source>
</evidence>